<accession>A0A0L7L4D9</accession>
<feature type="compositionally biased region" description="Basic and acidic residues" evidence="5">
    <location>
        <begin position="64"/>
        <end position="74"/>
    </location>
</feature>
<evidence type="ECO:0000313" key="8">
    <source>
        <dbReference type="Proteomes" id="UP000037510"/>
    </source>
</evidence>
<dbReference type="SUPFAM" id="SSF52540">
    <property type="entry name" value="P-loop containing nucleoside triphosphate hydrolases"/>
    <property type="match status" value="1"/>
</dbReference>
<feature type="region of interest" description="Disordered" evidence="5">
    <location>
        <begin position="327"/>
        <end position="346"/>
    </location>
</feature>
<dbReference type="EMBL" id="JTDY01002999">
    <property type="protein sequence ID" value="KOB70342.1"/>
    <property type="molecule type" value="Genomic_DNA"/>
</dbReference>
<keyword evidence="2 4" id="KW-0378">Hydrolase</keyword>
<dbReference type="PANTHER" id="PTHR24031">
    <property type="entry name" value="RNA HELICASE"/>
    <property type="match status" value="1"/>
</dbReference>
<feature type="compositionally biased region" description="Basic and acidic residues" evidence="5">
    <location>
        <begin position="149"/>
        <end position="160"/>
    </location>
</feature>
<keyword evidence="1 4" id="KW-0547">Nucleotide-binding</keyword>
<dbReference type="PROSITE" id="PS51192">
    <property type="entry name" value="HELICASE_ATP_BIND_1"/>
    <property type="match status" value="1"/>
</dbReference>
<dbReference type="AlphaFoldDB" id="A0A0L7L4D9"/>
<feature type="region of interest" description="Disordered" evidence="5">
    <location>
        <begin position="99"/>
        <end position="187"/>
    </location>
</feature>
<feature type="region of interest" description="Disordered" evidence="5">
    <location>
        <begin position="261"/>
        <end position="311"/>
    </location>
</feature>
<feature type="region of interest" description="Disordered" evidence="5">
    <location>
        <begin position="39"/>
        <end position="75"/>
    </location>
</feature>
<dbReference type="GO" id="GO:0005524">
    <property type="term" value="F:ATP binding"/>
    <property type="evidence" value="ECO:0007669"/>
    <property type="project" value="UniProtKB-UniRule"/>
</dbReference>
<dbReference type="GO" id="GO:0003724">
    <property type="term" value="F:RNA helicase activity"/>
    <property type="evidence" value="ECO:0007669"/>
    <property type="project" value="UniProtKB-EC"/>
</dbReference>
<dbReference type="InterPro" id="IPR011545">
    <property type="entry name" value="DEAD/DEAH_box_helicase_dom"/>
</dbReference>
<dbReference type="STRING" id="104452.A0A0L7L4D9"/>
<feature type="domain" description="Helicase ATP-binding" evidence="6">
    <location>
        <begin position="206"/>
        <end position="432"/>
    </location>
</feature>
<feature type="compositionally biased region" description="Basic and acidic residues" evidence="5">
    <location>
        <begin position="118"/>
        <end position="133"/>
    </location>
</feature>
<reference evidence="7 8" key="1">
    <citation type="journal article" date="2015" name="Genome Biol. Evol.">
        <title>The genome of winter moth (Operophtera brumata) provides a genomic perspective on sexual dimorphism and phenology.</title>
        <authorList>
            <person name="Derks M.F."/>
            <person name="Smit S."/>
            <person name="Salis L."/>
            <person name="Schijlen E."/>
            <person name="Bossers A."/>
            <person name="Mateman C."/>
            <person name="Pijl A.S."/>
            <person name="de Ridder D."/>
            <person name="Groenen M.A."/>
            <person name="Visser M.E."/>
            <person name="Megens H.J."/>
        </authorList>
    </citation>
    <scope>NUCLEOTIDE SEQUENCE [LARGE SCALE GENOMIC DNA]</scope>
    <source>
        <strain evidence="7">WM2013NL</strain>
        <tissue evidence="7">Head and thorax</tissue>
    </source>
</reference>
<keyword evidence="3 4" id="KW-0067">ATP-binding</keyword>
<evidence type="ECO:0000256" key="2">
    <source>
        <dbReference type="ARBA" id="ARBA00022801"/>
    </source>
</evidence>
<dbReference type="InterPro" id="IPR014001">
    <property type="entry name" value="Helicase_ATP-bd"/>
</dbReference>
<evidence type="ECO:0000313" key="7">
    <source>
        <dbReference type="EMBL" id="KOB70342.1"/>
    </source>
</evidence>
<dbReference type="GO" id="GO:0016787">
    <property type="term" value="F:hydrolase activity"/>
    <property type="evidence" value="ECO:0007669"/>
    <property type="project" value="UniProtKB-KW"/>
</dbReference>
<name>A0A0L7L4D9_OPEBR</name>
<feature type="compositionally biased region" description="Polar residues" evidence="5">
    <location>
        <begin position="99"/>
        <end position="117"/>
    </location>
</feature>
<proteinExistence type="inferred from homology"/>
<comment type="function">
    <text evidence="4">RNA helicase.</text>
</comment>
<evidence type="ECO:0000256" key="4">
    <source>
        <dbReference type="RuleBase" id="RU365068"/>
    </source>
</evidence>
<dbReference type="InterPro" id="IPR027417">
    <property type="entry name" value="P-loop_NTPase"/>
</dbReference>
<dbReference type="EC" id="3.6.4.13" evidence="4"/>
<evidence type="ECO:0000256" key="5">
    <source>
        <dbReference type="SAM" id="MobiDB-lite"/>
    </source>
</evidence>
<dbReference type="Proteomes" id="UP000037510">
    <property type="component" value="Unassembled WGS sequence"/>
</dbReference>
<keyword evidence="8" id="KW-1185">Reference proteome</keyword>
<evidence type="ECO:0000256" key="3">
    <source>
        <dbReference type="ARBA" id="ARBA00022840"/>
    </source>
</evidence>
<protein>
    <recommendedName>
        <fullName evidence="4">ATP-dependent RNA helicase</fullName>
        <ecNumber evidence="4">3.6.4.13</ecNumber>
    </recommendedName>
</protein>
<organism evidence="7 8">
    <name type="scientific">Operophtera brumata</name>
    <name type="common">Winter moth</name>
    <name type="synonym">Phalaena brumata</name>
    <dbReference type="NCBI Taxonomy" id="104452"/>
    <lineage>
        <taxon>Eukaryota</taxon>
        <taxon>Metazoa</taxon>
        <taxon>Ecdysozoa</taxon>
        <taxon>Arthropoda</taxon>
        <taxon>Hexapoda</taxon>
        <taxon>Insecta</taxon>
        <taxon>Pterygota</taxon>
        <taxon>Neoptera</taxon>
        <taxon>Endopterygota</taxon>
        <taxon>Lepidoptera</taxon>
        <taxon>Glossata</taxon>
        <taxon>Ditrysia</taxon>
        <taxon>Geometroidea</taxon>
        <taxon>Geometridae</taxon>
        <taxon>Larentiinae</taxon>
        <taxon>Operophtera</taxon>
    </lineage>
</organism>
<comment type="domain">
    <text evidence="4">The Q motif is unique to and characteristic of the DEAD box family of RNA helicases and controls ATP binding and hydrolysis.</text>
</comment>
<dbReference type="Pfam" id="PF00270">
    <property type="entry name" value="DEAD"/>
    <property type="match status" value="2"/>
</dbReference>
<comment type="similarity">
    <text evidence="4">Belongs to the DEAD box helicase family.</text>
</comment>
<evidence type="ECO:0000256" key="1">
    <source>
        <dbReference type="ARBA" id="ARBA00022741"/>
    </source>
</evidence>
<dbReference type="GO" id="GO:0003723">
    <property type="term" value="F:RNA binding"/>
    <property type="evidence" value="ECO:0007669"/>
    <property type="project" value="UniProtKB-UniRule"/>
</dbReference>
<feature type="compositionally biased region" description="Basic residues" evidence="5">
    <location>
        <begin position="134"/>
        <end position="148"/>
    </location>
</feature>
<feature type="compositionally biased region" description="Basic and acidic residues" evidence="5">
    <location>
        <begin position="263"/>
        <end position="273"/>
    </location>
</feature>
<comment type="caution">
    <text evidence="7">The sequence shown here is derived from an EMBL/GenBank/DDBJ whole genome shotgun (WGS) entry which is preliminary data.</text>
</comment>
<dbReference type="SMART" id="SM00487">
    <property type="entry name" value="DEXDc"/>
    <property type="match status" value="1"/>
</dbReference>
<comment type="catalytic activity">
    <reaction evidence="4">
        <text>ATP + H2O = ADP + phosphate + H(+)</text>
        <dbReference type="Rhea" id="RHEA:13065"/>
        <dbReference type="ChEBI" id="CHEBI:15377"/>
        <dbReference type="ChEBI" id="CHEBI:15378"/>
        <dbReference type="ChEBI" id="CHEBI:30616"/>
        <dbReference type="ChEBI" id="CHEBI:43474"/>
        <dbReference type="ChEBI" id="CHEBI:456216"/>
        <dbReference type="EC" id="3.6.4.13"/>
    </reaction>
</comment>
<keyword evidence="4" id="KW-0347">Helicase</keyword>
<dbReference type="Gene3D" id="3.40.50.300">
    <property type="entry name" value="P-loop containing nucleotide triphosphate hydrolases"/>
    <property type="match status" value="2"/>
</dbReference>
<keyword evidence="4" id="KW-0694">RNA-binding</keyword>
<sequence length="432" mass="49173">MSKKLKNMKWESVALEGCPISTNNFDGFVGLEECTSYGLDKESKRPKKVKNKEVPNKKVKPNLKNKEKPEDTKVPIKKIKPIQKVIATKLSNGFVVESLSNSTTPSQTNDISSINTKQPHESDEEPKKNERNKRNERKKKNRDKRKLKKEQIKIITETKSKSNSGKAKTKLKKTKLGEENTQSSDLTPEDMLTWAEFKIQEPIIKSLMELGRRDILGAAETGSGKTLAFGIPILSGILKLKEKAESKGLDVYEIPYKKGPAKKKVEEVKPEKRNNKKKKEVKESSEDGYSSGDDDDEDSTSEKTNVEKPKRKFKKAEDYLEEIEVPIRKKDTSVDDENDSDDENYRLLRGGPEIVVATPGRLWELINQGQPHLQQLDTVKFLAIDETDRMVERGHFEELTPLLERLNADEVRKASRQNFVFSATLTLVPRNH</sequence>
<gene>
    <name evidence="7" type="ORF">OBRU01_15386</name>
</gene>
<evidence type="ECO:0000259" key="6">
    <source>
        <dbReference type="PROSITE" id="PS51192"/>
    </source>
</evidence>